<feature type="compositionally biased region" description="Basic and acidic residues" evidence="1">
    <location>
        <begin position="68"/>
        <end position="81"/>
    </location>
</feature>
<evidence type="ECO:0000313" key="4">
    <source>
        <dbReference type="Proteomes" id="UP000663864"/>
    </source>
</evidence>
<dbReference type="InterPro" id="IPR014811">
    <property type="entry name" value="ArgoL1"/>
</dbReference>
<dbReference type="InterPro" id="IPR036085">
    <property type="entry name" value="PAZ_dom_sf"/>
</dbReference>
<evidence type="ECO:0000259" key="2">
    <source>
        <dbReference type="PROSITE" id="PS50821"/>
    </source>
</evidence>
<protein>
    <recommendedName>
        <fullName evidence="2">PAZ domain-containing protein</fullName>
    </recommendedName>
</protein>
<feature type="non-terminal residue" evidence="3">
    <location>
        <position position="574"/>
    </location>
</feature>
<feature type="compositionally biased region" description="Low complexity" evidence="1">
    <location>
        <begin position="21"/>
        <end position="39"/>
    </location>
</feature>
<name>A0A815U4K1_9BILA</name>
<dbReference type="AlphaFoldDB" id="A0A815U4K1"/>
<comment type="caution">
    <text evidence="3">The sequence shown here is derived from an EMBL/GenBank/DDBJ whole genome shotgun (WGS) entry which is preliminary data.</text>
</comment>
<evidence type="ECO:0000256" key="1">
    <source>
        <dbReference type="SAM" id="MobiDB-lite"/>
    </source>
</evidence>
<dbReference type="GO" id="GO:0003723">
    <property type="term" value="F:RNA binding"/>
    <property type="evidence" value="ECO:0007669"/>
    <property type="project" value="InterPro"/>
</dbReference>
<organism evidence="3 4">
    <name type="scientific">Rotaria sordida</name>
    <dbReference type="NCBI Taxonomy" id="392033"/>
    <lineage>
        <taxon>Eukaryota</taxon>
        <taxon>Metazoa</taxon>
        <taxon>Spiralia</taxon>
        <taxon>Gnathifera</taxon>
        <taxon>Rotifera</taxon>
        <taxon>Eurotatoria</taxon>
        <taxon>Bdelloidea</taxon>
        <taxon>Philodinida</taxon>
        <taxon>Philodinidae</taxon>
        <taxon>Rotaria</taxon>
    </lineage>
</organism>
<feature type="domain" description="PAZ" evidence="2">
    <location>
        <begin position="368"/>
        <end position="466"/>
    </location>
</feature>
<dbReference type="Proteomes" id="UP000663864">
    <property type="component" value="Unassembled WGS sequence"/>
</dbReference>
<sequence length="574" mass="66386">MLQSARGRGRGRQTTNSNGISLSPASTTSSGVSLSPTSSTKDDNQSESEFSSSSMDSKSSTLPQRITYDVRGRGRPLQRDIAPDDPYWTVSNLTNTQFHSNIRPTKPDKLGTLGQQIQVIVNYFPILQFPHKGLVYKYHIQIRHKKNLEIHRERRRLFYDSWLKRYCRKYPQIDRHKIVFDNQSTILVFDQPLPDIDENTAAEIIEGPGRSNRQEPHRVIVRKAGNPVDLALIQHTNQIFDRENLSNYTPEDLQDIKQILSIALHEHCSSHAAFICNRSFFAPTKDGQHGEWDLGLGKALWRGFYSCLVFAKGTHQLLMNLDVKHTVFLKKQPFLEFLCEIMMHSPCGKRKYDGQRNVQKADGNDILKFLDINNSTYKSEADFLLKHCKHLRVRSQDANKPIVYEICQLGQSASTQTFQWKQKKKSITVENYYKEYYNLTLNHPSLPTLQMRNGSYIPMELVDVEPVRMKKVTDEQRALLCRYSSITPREYCKSIQKIRENPNQQYFEEDPFVAAWNLNVHTDMLTLPARVLPMPEIVYTDRYQVTSEAVRDLGIWEMKPTQFHKPATFPAVWG</sequence>
<proteinExistence type="predicted"/>
<reference evidence="3" key="1">
    <citation type="submission" date="2021-02" db="EMBL/GenBank/DDBJ databases">
        <authorList>
            <person name="Nowell W R."/>
        </authorList>
    </citation>
    <scope>NUCLEOTIDE SEQUENCE</scope>
</reference>
<dbReference type="CDD" id="cd02846">
    <property type="entry name" value="PAZ_argonaute_like"/>
    <property type="match status" value="1"/>
</dbReference>
<dbReference type="Pfam" id="PF08699">
    <property type="entry name" value="ArgoL1"/>
    <property type="match status" value="1"/>
</dbReference>
<dbReference type="Pfam" id="PF02170">
    <property type="entry name" value="PAZ"/>
    <property type="match status" value="1"/>
</dbReference>
<feature type="compositionally biased region" description="Low complexity" evidence="1">
    <location>
        <begin position="47"/>
        <end position="60"/>
    </location>
</feature>
<accession>A0A815U4K1</accession>
<gene>
    <name evidence="3" type="ORF">ZHD862_LOCUS38082</name>
</gene>
<evidence type="ECO:0000313" key="3">
    <source>
        <dbReference type="EMBL" id="CAF1514582.1"/>
    </source>
</evidence>
<dbReference type="PROSITE" id="PS50821">
    <property type="entry name" value="PAZ"/>
    <property type="match status" value="1"/>
</dbReference>
<dbReference type="Gene3D" id="2.170.260.10">
    <property type="entry name" value="paz domain"/>
    <property type="match status" value="1"/>
</dbReference>
<dbReference type="PANTHER" id="PTHR22891">
    <property type="entry name" value="EUKARYOTIC TRANSLATION INITIATION FACTOR 2C"/>
    <property type="match status" value="1"/>
</dbReference>
<dbReference type="SMART" id="SM01163">
    <property type="entry name" value="DUF1785"/>
    <property type="match status" value="1"/>
</dbReference>
<dbReference type="EMBL" id="CAJNOT010008048">
    <property type="protein sequence ID" value="CAF1514582.1"/>
    <property type="molecule type" value="Genomic_DNA"/>
</dbReference>
<dbReference type="SUPFAM" id="SSF101690">
    <property type="entry name" value="PAZ domain"/>
    <property type="match status" value="1"/>
</dbReference>
<feature type="region of interest" description="Disordered" evidence="1">
    <location>
        <begin position="1"/>
        <end position="81"/>
    </location>
</feature>
<dbReference type="InterPro" id="IPR003100">
    <property type="entry name" value="PAZ_dom"/>
</dbReference>